<protein>
    <submittedName>
        <fullName evidence="1">Uncharacterized protein</fullName>
    </submittedName>
</protein>
<accession>A0A508WZR0</accession>
<dbReference type="Proteomes" id="UP000507954">
    <property type="component" value="Unassembled WGS sequence"/>
</dbReference>
<dbReference type="AlphaFoldDB" id="A0A508WZR0"/>
<reference evidence="1" key="1">
    <citation type="submission" date="2019-06" db="EMBL/GenBank/DDBJ databases">
        <authorList>
            <person name="Le Quere A."/>
            <person name="Colella S."/>
        </authorList>
    </citation>
    <scope>NUCLEOTIDE SEQUENCE</scope>
    <source>
        <strain evidence="1">EmedicaeMD41</strain>
    </source>
</reference>
<dbReference type="EMBL" id="CABFNB010000111">
    <property type="protein sequence ID" value="VTZ62836.1"/>
    <property type="molecule type" value="Genomic_DNA"/>
</dbReference>
<name>A0A508WZR0_9HYPH</name>
<sequence length="99" mass="10511">MSRQPAGFFSVARALFNSRKGLMYRALSSAARLIGRATVQRTGWAGIADQPKARHGAGLQDASAPACRSGCCTQRGKAVCGRFSLKPPVVLPVMRHQAA</sequence>
<proteinExistence type="predicted"/>
<evidence type="ECO:0000313" key="1">
    <source>
        <dbReference type="EMBL" id="VTZ62836.1"/>
    </source>
</evidence>
<gene>
    <name evidence="1" type="ORF">EMEDMD4_440150</name>
</gene>
<organism evidence="1">
    <name type="scientific">Sinorhizobium medicae</name>
    <dbReference type="NCBI Taxonomy" id="110321"/>
    <lineage>
        <taxon>Bacteria</taxon>
        <taxon>Pseudomonadati</taxon>
        <taxon>Pseudomonadota</taxon>
        <taxon>Alphaproteobacteria</taxon>
        <taxon>Hyphomicrobiales</taxon>
        <taxon>Rhizobiaceae</taxon>
        <taxon>Sinorhizobium/Ensifer group</taxon>
        <taxon>Sinorhizobium</taxon>
    </lineage>
</organism>